<evidence type="ECO:0000313" key="2">
    <source>
        <dbReference type="Proteomes" id="UP001230649"/>
    </source>
</evidence>
<comment type="caution">
    <text evidence="1">The sequence shown here is derived from an EMBL/GenBank/DDBJ whole genome shotgun (WGS) entry which is preliminary data.</text>
</comment>
<accession>A0ACC2UZF2</accession>
<protein>
    <submittedName>
        <fullName evidence="1">Uncharacterized protein</fullName>
    </submittedName>
</protein>
<name>A0ACC2UZF2_9TREE</name>
<dbReference type="Proteomes" id="UP001230649">
    <property type="component" value="Unassembled WGS sequence"/>
</dbReference>
<keyword evidence="2" id="KW-1185">Reference proteome</keyword>
<gene>
    <name evidence="1" type="ORF">QFC20_007442</name>
</gene>
<proteinExistence type="predicted"/>
<organism evidence="1 2">
    <name type="scientific">Naganishia adeliensis</name>
    <dbReference type="NCBI Taxonomy" id="92952"/>
    <lineage>
        <taxon>Eukaryota</taxon>
        <taxon>Fungi</taxon>
        <taxon>Dikarya</taxon>
        <taxon>Basidiomycota</taxon>
        <taxon>Agaricomycotina</taxon>
        <taxon>Tremellomycetes</taxon>
        <taxon>Filobasidiales</taxon>
        <taxon>Filobasidiaceae</taxon>
        <taxon>Naganishia</taxon>
    </lineage>
</organism>
<dbReference type="EMBL" id="JASBWS010000181">
    <property type="protein sequence ID" value="KAJ9092218.1"/>
    <property type="molecule type" value="Genomic_DNA"/>
</dbReference>
<reference evidence="1" key="1">
    <citation type="submission" date="2023-04" db="EMBL/GenBank/DDBJ databases">
        <title>Draft Genome sequencing of Naganishia species isolated from polar environments using Oxford Nanopore Technology.</title>
        <authorList>
            <person name="Leo P."/>
            <person name="Venkateswaran K."/>
        </authorList>
    </citation>
    <scope>NUCLEOTIDE SEQUENCE</scope>
    <source>
        <strain evidence="1">MNA-CCFEE 5262</strain>
    </source>
</reference>
<sequence>MSTTTISTPEASTSAPRELAQSSAGRTSGKPWKLQKTATKRSHLMPGVKTASWEQRQARRLALENVKKLETQMKDERKAEEDAKVSAIKERRKRKEENKRLDEMKARMSAKKLQRMKKRLGRSKNKTG</sequence>
<evidence type="ECO:0000313" key="1">
    <source>
        <dbReference type="EMBL" id="KAJ9092218.1"/>
    </source>
</evidence>